<dbReference type="SUPFAM" id="SSF55874">
    <property type="entry name" value="ATPase domain of HSP90 chaperone/DNA topoisomerase II/histidine kinase"/>
    <property type="match status" value="1"/>
</dbReference>
<dbReference type="PROSITE" id="PS50109">
    <property type="entry name" value="HIS_KIN"/>
    <property type="match status" value="1"/>
</dbReference>
<dbReference type="InterPro" id="IPR005467">
    <property type="entry name" value="His_kinase_dom"/>
</dbReference>
<dbReference type="Proteomes" id="UP000011682">
    <property type="component" value="Unassembled WGS sequence"/>
</dbReference>
<dbReference type="InterPro" id="IPR036097">
    <property type="entry name" value="HisK_dim/P_sf"/>
</dbReference>
<evidence type="ECO:0000259" key="8">
    <source>
        <dbReference type="PROSITE" id="PS50109"/>
    </source>
</evidence>
<dbReference type="PANTHER" id="PTHR43547">
    <property type="entry name" value="TWO-COMPONENT HISTIDINE KINASE"/>
    <property type="match status" value="1"/>
</dbReference>
<evidence type="ECO:0000256" key="4">
    <source>
        <dbReference type="ARBA" id="ARBA00022679"/>
    </source>
</evidence>
<accession>S9Q6Z1</accession>
<dbReference type="SUPFAM" id="SSF47384">
    <property type="entry name" value="Homodimeric domain of signal transducing histidine kinase"/>
    <property type="match status" value="1"/>
</dbReference>
<feature type="transmembrane region" description="Helical" evidence="7">
    <location>
        <begin position="48"/>
        <end position="65"/>
    </location>
</feature>
<keyword evidence="7" id="KW-1133">Transmembrane helix</keyword>
<protein>
    <recommendedName>
        <fullName evidence="2">histidine kinase</fullName>
        <ecNumber evidence="2">2.7.13.3</ecNumber>
    </recommendedName>
</protein>
<feature type="transmembrane region" description="Helical" evidence="7">
    <location>
        <begin position="20"/>
        <end position="41"/>
    </location>
</feature>
<evidence type="ECO:0000256" key="7">
    <source>
        <dbReference type="SAM" id="Phobius"/>
    </source>
</evidence>
<dbReference type="eggNOG" id="COG2205">
    <property type="taxonomic scope" value="Bacteria"/>
</dbReference>
<dbReference type="InterPro" id="IPR003594">
    <property type="entry name" value="HATPase_dom"/>
</dbReference>
<dbReference type="InterPro" id="IPR036890">
    <property type="entry name" value="HATPase_C_sf"/>
</dbReference>
<keyword evidence="3" id="KW-0597">Phosphoprotein</keyword>
<keyword evidence="5 9" id="KW-0418">Kinase</keyword>
<feature type="domain" description="Histidine kinase" evidence="8">
    <location>
        <begin position="204"/>
        <end position="423"/>
    </location>
</feature>
<dbReference type="SMART" id="SM00388">
    <property type="entry name" value="HisKA"/>
    <property type="match status" value="1"/>
</dbReference>
<keyword evidence="7" id="KW-0472">Membrane</keyword>
<feature type="transmembrane region" description="Helical" evidence="7">
    <location>
        <begin position="128"/>
        <end position="150"/>
    </location>
</feature>
<comment type="catalytic activity">
    <reaction evidence="1">
        <text>ATP + protein L-histidine = ADP + protein N-phospho-L-histidine.</text>
        <dbReference type="EC" id="2.7.13.3"/>
    </reaction>
</comment>
<dbReference type="PRINTS" id="PR00344">
    <property type="entry name" value="BCTRLSENSOR"/>
</dbReference>
<feature type="region of interest" description="Disordered" evidence="6">
    <location>
        <begin position="423"/>
        <end position="443"/>
    </location>
</feature>
<dbReference type="EMBL" id="ANAH02000064">
    <property type="protein sequence ID" value="EPX57084.1"/>
    <property type="molecule type" value="Genomic_DNA"/>
</dbReference>
<dbReference type="AlphaFoldDB" id="S9Q6Z1"/>
<dbReference type="InterPro" id="IPR004358">
    <property type="entry name" value="Sig_transdc_His_kin-like_C"/>
</dbReference>
<dbReference type="Pfam" id="PF00512">
    <property type="entry name" value="HisKA"/>
    <property type="match status" value="1"/>
</dbReference>
<evidence type="ECO:0000256" key="1">
    <source>
        <dbReference type="ARBA" id="ARBA00000085"/>
    </source>
</evidence>
<reference evidence="9" key="1">
    <citation type="submission" date="2013-05" db="EMBL/GenBank/DDBJ databases">
        <title>Genome assembly of Cystobacter fuscus DSM 2262.</title>
        <authorList>
            <person name="Sharma G."/>
            <person name="Khatri I."/>
            <person name="Kaur C."/>
            <person name="Mayilraj S."/>
            <person name="Subramanian S."/>
        </authorList>
    </citation>
    <scope>NUCLEOTIDE SEQUENCE [LARGE SCALE GENOMIC DNA]</scope>
    <source>
        <strain evidence="9">DSM 2262</strain>
    </source>
</reference>
<evidence type="ECO:0000256" key="5">
    <source>
        <dbReference type="ARBA" id="ARBA00022777"/>
    </source>
</evidence>
<dbReference type="Pfam" id="PF02518">
    <property type="entry name" value="HATPase_c"/>
    <property type="match status" value="1"/>
</dbReference>
<dbReference type="InterPro" id="IPR003661">
    <property type="entry name" value="HisK_dim/P_dom"/>
</dbReference>
<dbReference type="RefSeq" id="WP_002630356.1">
    <property type="nucleotide sequence ID" value="NZ_ANAH02000064.1"/>
</dbReference>
<comment type="caution">
    <text evidence="9">The sequence shown here is derived from an EMBL/GenBank/DDBJ whole genome shotgun (WGS) entry which is preliminary data.</text>
</comment>
<evidence type="ECO:0000256" key="3">
    <source>
        <dbReference type="ARBA" id="ARBA00022553"/>
    </source>
</evidence>
<dbReference type="OrthoDB" id="5505699at2"/>
<dbReference type="CDD" id="cd00075">
    <property type="entry name" value="HATPase"/>
    <property type="match status" value="1"/>
</dbReference>
<keyword evidence="10" id="KW-1185">Reference proteome</keyword>
<evidence type="ECO:0000256" key="2">
    <source>
        <dbReference type="ARBA" id="ARBA00012438"/>
    </source>
</evidence>
<dbReference type="Gene3D" id="1.10.287.130">
    <property type="match status" value="1"/>
</dbReference>
<dbReference type="SMART" id="SM00387">
    <property type="entry name" value="HATPase_c"/>
    <property type="match status" value="1"/>
</dbReference>
<dbReference type="PANTHER" id="PTHR43547:SF2">
    <property type="entry name" value="HYBRID SIGNAL TRANSDUCTION HISTIDINE KINASE C"/>
    <property type="match status" value="1"/>
</dbReference>
<feature type="transmembrane region" description="Helical" evidence="7">
    <location>
        <begin position="85"/>
        <end position="116"/>
    </location>
</feature>
<feature type="transmembrane region" description="Helical" evidence="7">
    <location>
        <begin position="156"/>
        <end position="178"/>
    </location>
</feature>
<keyword evidence="4" id="KW-0808">Transferase</keyword>
<keyword evidence="7" id="KW-0812">Transmembrane</keyword>
<proteinExistence type="predicted"/>
<evidence type="ECO:0000313" key="10">
    <source>
        <dbReference type="Proteomes" id="UP000011682"/>
    </source>
</evidence>
<gene>
    <name evidence="9" type="ORF">D187_006838</name>
</gene>
<evidence type="ECO:0000256" key="6">
    <source>
        <dbReference type="SAM" id="MobiDB-lite"/>
    </source>
</evidence>
<evidence type="ECO:0000313" key="9">
    <source>
        <dbReference type="EMBL" id="EPX57084.1"/>
    </source>
</evidence>
<name>S9Q6Z1_CYSF2</name>
<dbReference type="Gene3D" id="3.30.565.10">
    <property type="entry name" value="Histidine kinase-like ATPase, C-terminal domain"/>
    <property type="match status" value="1"/>
</dbReference>
<dbReference type="EC" id="2.7.13.3" evidence="2"/>
<sequence length="443" mass="48254">MTSPSRIPEFSEEELKHLRLGQFLQFMWPIAVGFLLLYAVFAVVLRSVSLVGGTGAVLVYTLALARSRRLVARGQSERAALLSGYALLVMVALGAIFVHFLFAALVVMAIAGVVLVQPYAERPALARYMFAAFGVVVWVVGVDVLLPPLVEQPPPALQRWVIALAEMASVGLMLRMMWVDALRLRQSLARAEQAVAIRDEFLSVASHELKTPLTPLSLKLQALRRELSGASASSSPERALGHIEMAQRQVKKLVELVDDLLDVSRIGAGRLELHPEKVELAALLREVVRRFEPEAARAGYTLELEAPQPLTAWVDPFRFEQVLDNLLSNALKYGAGKPIRVRLEPLEGRALLTVRDEGIGIPSAALERIFHRFERAVSGRHYGGLGLGLYITRKIVESSGGGIIASSAPGQGATFTVELPLAREEESPATSVSPPTGSMPRLS</sequence>
<dbReference type="FunFam" id="3.30.565.10:FF:000006">
    <property type="entry name" value="Sensor histidine kinase WalK"/>
    <property type="match status" value="1"/>
</dbReference>
<organism evidence="9 10">
    <name type="scientific">Cystobacter fuscus (strain ATCC 25194 / DSM 2262 / NBRC 100088 / M29)</name>
    <dbReference type="NCBI Taxonomy" id="1242864"/>
    <lineage>
        <taxon>Bacteria</taxon>
        <taxon>Pseudomonadati</taxon>
        <taxon>Myxococcota</taxon>
        <taxon>Myxococcia</taxon>
        <taxon>Myxococcales</taxon>
        <taxon>Cystobacterineae</taxon>
        <taxon>Archangiaceae</taxon>
        <taxon>Cystobacter</taxon>
    </lineage>
</organism>
<dbReference type="CDD" id="cd00082">
    <property type="entry name" value="HisKA"/>
    <property type="match status" value="1"/>
</dbReference>
<dbReference type="GO" id="GO:0000155">
    <property type="term" value="F:phosphorelay sensor kinase activity"/>
    <property type="evidence" value="ECO:0007669"/>
    <property type="project" value="InterPro"/>
</dbReference>